<evidence type="ECO:0000256" key="1">
    <source>
        <dbReference type="SAM" id="MobiDB-lite"/>
    </source>
</evidence>
<feature type="domain" description="Tyrosine specific protein phosphatases" evidence="2">
    <location>
        <begin position="180"/>
        <end position="251"/>
    </location>
</feature>
<dbReference type="InterPro" id="IPR029021">
    <property type="entry name" value="Prot-tyrosine_phosphatase-like"/>
</dbReference>
<evidence type="ECO:0000259" key="2">
    <source>
        <dbReference type="PROSITE" id="PS50056"/>
    </source>
</evidence>
<dbReference type="Pfam" id="PF13350">
    <property type="entry name" value="Y_phosphatase3"/>
    <property type="match status" value="1"/>
</dbReference>
<dbReference type="InterPro" id="IPR016130">
    <property type="entry name" value="Tyr_Pase_AS"/>
</dbReference>
<dbReference type="InterPro" id="IPR026893">
    <property type="entry name" value="Tyr/Ser_Pase_IphP-type"/>
</dbReference>
<feature type="compositionally biased region" description="Gly residues" evidence="1">
    <location>
        <begin position="110"/>
        <end position="124"/>
    </location>
</feature>
<feature type="compositionally biased region" description="Low complexity" evidence="1">
    <location>
        <begin position="84"/>
        <end position="105"/>
    </location>
</feature>
<name>A0ABY0FRY3_9PLEO</name>
<dbReference type="PANTHER" id="PTHR31126">
    <property type="entry name" value="TYROSINE-PROTEIN PHOSPHATASE"/>
    <property type="match status" value="1"/>
</dbReference>
<dbReference type="SUPFAM" id="SSF52799">
    <property type="entry name" value="(Phosphotyrosine protein) phosphatases II"/>
    <property type="match status" value="2"/>
</dbReference>
<gene>
    <name evidence="3" type="ORF">AA0119_g12191</name>
</gene>
<evidence type="ECO:0000313" key="4">
    <source>
        <dbReference type="Proteomes" id="UP000293195"/>
    </source>
</evidence>
<dbReference type="Proteomes" id="UP000293195">
    <property type="component" value="Unassembled WGS sequence"/>
</dbReference>
<keyword evidence="4" id="KW-1185">Reference proteome</keyword>
<dbReference type="PROSITE" id="PS00383">
    <property type="entry name" value="TYR_PHOSPHATASE_1"/>
    <property type="match status" value="1"/>
</dbReference>
<evidence type="ECO:0000313" key="3">
    <source>
        <dbReference type="EMBL" id="RYN88060.1"/>
    </source>
</evidence>
<reference evidence="4" key="1">
    <citation type="journal article" date="2019" name="bioRxiv">
        <title>Genomics, evolutionary history and diagnostics of the Alternaria alternata species group including apple and Asian pear pathotypes.</title>
        <authorList>
            <person name="Armitage A.D."/>
            <person name="Cockerton H.M."/>
            <person name="Sreenivasaprasad S."/>
            <person name="Woodhall J.W."/>
            <person name="Lane C.R."/>
            <person name="Harrison R.J."/>
            <person name="Clarkson J.P."/>
        </authorList>
    </citation>
    <scope>NUCLEOTIDE SEQUENCE [LARGE SCALE GENOMIC DNA]</scope>
    <source>
        <strain evidence="4">FERA 635</strain>
    </source>
</reference>
<dbReference type="PROSITE" id="PS50056">
    <property type="entry name" value="TYR_PHOSPHATASE_2"/>
    <property type="match status" value="1"/>
</dbReference>
<organism evidence="3 4">
    <name type="scientific">Alternaria tenuissima</name>
    <dbReference type="NCBI Taxonomy" id="119927"/>
    <lineage>
        <taxon>Eukaryota</taxon>
        <taxon>Fungi</taxon>
        <taxon>Dikarya</taxon>
        <taxon>Ascomycota</taxon>
        <taxon>Pezizomycotina</taxon>
        <taxon>Dothideomycetes</taxon>
        <taxon>Pleosporomycetidae</taxon>
        <taxon>Pleosporales</taxon>
        <taxon>Pleosporineae</taxon>
        <taxon>Pleosporaceae</taxon>
        <taxon>Alternaria</taxon>
        <taxon>Alternaria sect. Alternaria</taxon>
        <taxon>Alternaria alternata complex</taxon>
    </lineage>
</organism>
<dbReference type="PANTHER" id="PTHR31126:SF1">
    <property type="entry name" value="TYROSINE SPECIFIC PROTEIN PHOSPHATASES DOMAIN-CONTAINING PROTEIN"/>
    <property type="match status" value="1"/>
</dbReference>
<accession>A0ABY0FRY3</accession>
<dbReference type="InterPro" id="IPR000387">
    <property type="entry name" value="Tyr_Pase_dom"/>
</dbReference>
<comment type="caution">
    <text evidence="3">The sequence shown here is derived from an EMBL/GenBank/DDBJ whole genome shotgun (WGS) entry which is preliminary data.</text>
</comment>
<protein>
    <recommendedName>
        <fullName evidence="2">Tyrosine specific protein phosphatases domain-containing protein</fullName>
    </recommendedName>
</protein>
<feature type="region of interest" description="Disordered" evidence="1">
    <location>
        <begin position="75"/>
        <end position="126"/>
    </location>
</feature>
<proteinExistence type="predicted"/>
<sequence length="367" mass="39029">MATPDNTTLPSPPFYTHIPNINNLRLATHALTTKSGATLRPNLLFRSAEVSKVDVAGWTALRQLGVGHVFDLRSKPEVDKGHSNNDNNNNNNNNNNSTDDANADAVVGSKAGGGGGGGGGGGMQEAGVQRTGGPVFEESDYSPGRLAERYAKYMDQDVRGFVEAYSEFLKSGGNAYGIILRYLANLSVAPGQEEGEGVRPQGALIHCTAGKDRTGMFFGLLFDFLGVPRDQIADEYHLTQLGLAGVREQVVARLLASPAFTKYMTAQVSGTPISPGDIAKALHDDAARGSSAGSDGDKQIPQEILDKGREAALRMVSARKESMLGALEMLDRQFSGAERYMREVCGLGDGELEGLRRNLLVGYGHGA</sequence>
<dbReference type="Gene3D" id="3.90.190.10">
    <property type="entry name" value="Protein tyrosine phosphatase superfamily"/>
    <property type="match status" value="1"/>
</dbReference>
<dbReference type="EMBL" id="PDXF01000109">
    <property type="protein sequence ID" value="RYN88060.1"/>
    <property type="molecule type" value="Genomic_DNA"/>
</dbReference>